<dbReference type="EnsemblFungi" id="FOXG_17641T0">
    <property type="protein sequence ID" value="FOXG_17641P0"/>
    <property type="gene ID" value="FOXG_17641"/>
</dbReference>
<organism evidence="2 3">
    <name type="scientific">Fusarium oxysporum (strain Fo5176)</name>
    <name type="common">Fusarium vascular wilt</name>
    <dbReference type="NCBI Taxonomy" id="660025"/>
    <lineage>
        <taxon>Eukaryota</taxon>
        <taxon>Fungi</taxon>
        <taxon>Dikarya</taxon>
        <taxon>Ascomycota</taxon>
        <taxon>Pezizomycotina</taxon>
        <taxon>Sordariomycetes</taxon>
        <taxon>Hypocreomycetidae</taxon>
        <taxon>Hypocreales</taxon>
        <taxon>Nectriaceae</taxon>
        <taxon>Fusarium</taxon>
        <taxon>Fusarium oxysporum species complex</taxon>
    </lineage>
</organism>
<dbReference type="Proteomes" id="UP000002489">
    <property type="component" value="Unassembled WGS sequence"/>
</dbReference>
<accession>A0A0C4DJJ0</accession>
<reference evidence="3" key="1">
    <citation type="journal article" date="2012" name="Mol. Plant Microbe Interact.">
        <title>A highly conserved effector in Fusarium oxysporum is required for full virulence on Arabidopsis.</title>
        <authorList>
            <person name="Thatcher L.F."/>
            <person name="Gardiner D.M."/>
            <person name="Kazan K."/>
            <person name="Manners J."/>
        </authorList>
    </citation>
    <scope>NUCLEOTIDE SEQUENCE [LARGE SCALE GENOMIC DNA]</scope>
    <source>
        <strain evidence="3">Fo5176</strain>
    </source>
</reference>
<evidence type="ECO:0000256" key="1">
    <source>
        <dbReference type="SAM" id="MobiDB-lite"/>
    </source>
</evidence>
<feature type="compositionally biased region" description="Basic residues" evidence="1">
    <location>
        <begin position="77"/>
        <end position="90"/>
    </location>
</feature>
<dbReference type="VEuPathDB" id="FungiDB:FOXG_17641"/>
<feature type="compositionally biased region" description="Basic and acidic residues" evidence="1">
    <location>
        <begin position="1"/>
        <end position="29"/>
    </location>
</feature>
<protein>
    <submittedName>
        <fullName evidence="2">Uncharacterized protein</fullName>
    </submittedName>
</protein>
<proteinExistence type="predicted"/>
<name>A0A0C4DJJ0_FUSOF</name>
<sequence>MVADVPVRENQDVGDRVDGDTIDSRRDAKPPQLRAHKSRYPAGVAALRADSTLHRLRRHAARHPEEQGHAEGLVKPAKGHKRRVSPRRHGGAADGPLTATAVYDGRVARDNEPSKVGPEVIEVMKAEGKYV</sequence>
<feature type="region of interest" description="Disordered" evidence="1">
    <location>
        <begin position="60"/>
        <end position="99"/>
    </location>
</feature>
<dbReference type="AlphaFoldDB" id="A0A0C4DJJ0"/>
<evidence type="ECO:0000313" key="2">
    <source>
        <dbReference type="EnsemblFungi" id="FOXG_17641P0"/>
    </source>
</evidence>
<feature type="region of interest" description="Disordered" evidence="1">
    <location>
        <begin position="1"/>
        <end position="40"/>
    </location>
</feature>
<reference evidence="2" key="2">
    <citation type="submission" date="2025-08" db="UniProtKB">
        <authorList>
            <consortium name="EnsemblFungi"/>
        </authorList>
    </citation>
    <scope>IDENTIFICATION</scope>
    <source>
        <strain evidence="2">4287 / CBS 123668 / FGSC 9935 / NRRL 34936</strain>
    </source>
</reference>
<gene>
    <name evidence="2" type="primary">28958385</name>
</gene>
<evidence type="ECO:0000313" key="3">
    <source>
        <dbReference type="Proteomes" id="UP000002489"/>
    </source>
</evidence>